<protein>
    <submittedName>
        <fullName evidence="2">Uncharacterized protein</fullName>
    </submittedName>
</protein>
<name>A0ABN9PPC9_9DINO</name>
<proteinExistence type="predicted"/>
<feature type="non-terminal residue" evidence="2">
    <location>
        <position position="1"/>
    </location>
</feature>
<feature type="region of interest" description="Disordered" evidence="1">
    <location>
        <begin position="74"/>
        <end position="96"/>
    </location>
</feature>
<dbReference type="Proteomes" id="UP001189429">
    <property type="component" value="Unassembled WGS sequence"/>
</dbReference>
<sequence length="183" mass="17817">AVPSASAGRAGPPPAAEAGPTVEEVVLGAAALVEAAAADLGLPHPSGAAAQVVAEAAEAASAPFGAALAAAAGERPAAAEARAGEQGEDEEDGFEVVGCREGEVEIARSPARGHPAWDGYCPVLLGAEGAEENARLAGDAHLPSPEVDTPRSPESPGSPGSPGSPSSPRSPVSTWGAVRVGQR</sequence>
<evidence type="ECO:0000313" key="3">
    <source>
        <dbReference type="Proteomes" id="UP001189429"/>
    </source>
</evidence>
<comment type="caution">
    <text evidence="2">The sequence shown here is derived from an EMBL/GenBank/DDBJ whole genome shotgun (WGS) entry which is preliminary data.</text>
</comment>
<dbReference type="EMBL" id="CAUYUJ010001230">
    <property type="protein sequence ID" value="CAK0794950.1"/>
    <property type="molecule type" value="Genomic_DNA"/>
</dbReference>
<accession>A0ABN9PPC9</accession>
<feature type="region of interest" description="Disordered" evidence="1">
    <location>
        <begin position="132"/>
        <end position="183"/>
    </location>
</feature>
<reference evidence="2" key="1">
    <citation type="submission" date="2023-10" db="EMBL/GenBank/DDBJ databases">
        <authorList>
            <person name="Chen Y."/>
            <person name="Shah S."/>
            <person name="Dougan E. K."/>
            <person name="Thang M."/>
            <person name="Chan C."/>
        </authorList>
    </citation>
    <scope>NUCLEOTIDE SEQUENCE [LARGE SCALE GENOMIC DNA]</scope>
</reference>
<evidence type="ECO:0000256" key="1">
    <source>
        <dbReference type="SAM" id="MobiDB-lite"/>
    </source>
</evidence>
<feature type="compositionally biased region" description="Low complexity" evidence="1">
    <location>
        <begin position="150"/>
        <end position="171"/>
    </location>
</feature>
<gene>
    <name evidence="2" type="ORF">PCOR1329_LOCUS4767</name>
</gene>
<keyword evidence="3" id="KW-1185">Reference proteome</keyword>
<organism evidence="2 3">
    <name type="scientific">Prorocentrum cordatum</name>
    <dbReference type="NCBI Taxonomy" id="2364126"/>
    <lineage>
        <taxon>Eukaryota</taxon>
        <taxon>Sar</taxon>
        <taxon>Alveolata</taxon>
        <taxon>Dinophyceae</taxon>
        <taxon>Prorocentrales</taxon>
        <taxon>Prorocentraceae</taxon>
        <taxon>Prorocentrum</taxon>
    </lineage>
</organism>
<evidence type="ECO:0000313" key="2">
    <source>
        <dbReference type="EMBL" id="CAK0794950.1"/>
    </source>
</evidence>